<dbReference type="EMBL" id="CM001887">
    <property type="protein sequence ID" value="EOY30696.1"/>
    <property type="molecule type" value="Genomic_DNA"/>
</dbReference>
<reference evidence="1 2" key="1">
    <citation type="journal article" date="2013" name="Genome Biol.">
        <title>The genome sequence of the most widely cultivated cacao type and its use to identify candidate genes regulating pod color.</title>
        <authorList>
            <person name="Motamayor J.C."/>
            <person name="Mockaitis K."/>
            <person name="Schmutz J."/>
            <person name="Haiminen N."/>
            <person name="Iii D.L."/>
            <person name="Cornejo O."/>
            <person name="Findley S.D."/>
            <person name="Zheng P."/>
            <person name="Utro F."/>
            <person name="Royaert S."/>
            <person name="Saski C."/>
            <person name="Jenkins J."/>
            <person name="Podicheti R."/>
            <person name="Zhao M."/>
            <person name="Scheffler B.E."/>
            <person name="Stack J.C."/>
            <person name="Feltus F.A."/>
            <person name="Mustiga G.M."/>
            <person name="Amores F."/>
            <person name="Phillips W."/>
            <person name="Marelli J.P."/>
            <person name="May G.D."/>
            <person name="Shapiro H."/>
            <person name="Ma J."/>
            <person name="Bustamante C.D."/>
            <person name="Schnell R.J."/>
            <person name="Main D."/>
            <person name="Gilbert D."/>
            <person name="Parida L."/>
            <person name="Kuhn D.N."/>
        </authorList>
    </citation>
    <scope>NUCLEOTIDE SEQUENCE [LARGE SCALE GENOMIC DNA]</scope>
    <source>
        <strain evidence="2">cv. Matina 1-6</strain>
    </source>
</reference>
<keyword evidence="2" id="KW-1185">Reference proteome</keyword>
<proteinExistence type="predicted"/>
<dbReference type="InParanoid" id="A0A061GMG8"/>
<gene>
    <name evidence="1" type="ORF">TCM_037819</name>
</gene>
<dbReference type="Proteomes" id="UP000026915">
    <property type="component" value="Chromosome 9"/>
</dbReference>
<protein>
    <submittedName>
        <fullName evidence="1">Uncharacterized protein</fullName>
    </submittedName>
</protein>
<dbReference type="Gramene" id="EOY30696">
    <property type="protein sequence ID" value="EOY30696"/>
    <property type="gene ID" value="TCM_037819"/>
</dbReference>
<dbReference type="AlphaFoldDB" id="A0A061GMG8"/>
<dbReference type="HOGENOM" id="CLU_2377029_0_0_1"/>
<dbReference type="STRING" id="3641.A0A061GMG8"/>
<accession>A0A061GMG8</accession>
<name>A0A061GMG8_THECC</name>
<evidence type="ECO:0000313" key="2">
    <source>
        <dbReference type="Proteomes" id="UP000026915"/>
    </source>
</evidence>
<dbReference type="Gene3D" id="1.20.58.870">
    <property type="match status" value="1"/>
</dbReference>
<organism evidence="1 2">
    <name type="scientific">Theobroma cacao</name>
    <name type="common">Cacao</name>
    <name type="synonym">Cocoa</name>
    <dbReference type="NCBI Taxonomy" id="3641"/>
    <lineage>
        <taxon>Eukaryota</taxon>
        <taxon>Viridiplantae</taxon>
        <taxon>Streptophyta</taxon>
        <taxon>Embryophyta</taxon>
        <taxon>Tracheophyta</taxon>
        <taxon>Spermatophyta</taxon>
        <taxon>Magnoliopsida</taxon>
        <taxon>eudicotyledons</taxon>
        <taxon>Gunneridae</taxon>
        <taxon>Pentapetalae</taxon>
        <taxon>rosids</taxon>
        <taxon>malvids</taxon>
        <taxon>Malvales</taxon>
        <taxon>Malvaceae</taxon>
        <taxon>Byttnerioideae</taxon>
        <taxon>Theobroma</taxon>
    </lineage>
</organism>
<sequence length="95" mass="10550">MTTCFDKDVARHKGILASCVFPTLLLPPGKAAGSNFYGHSLRSEIKRIKSLSERLIRRERYLIVRDDGRQEEAEGAAPSARDSRILAVAANYAMD</sequence>
<evidence type="ECO:0000313" key="1">
    <source>
        <dbReference type="EMBL" id="EOY30696.1"/>
    </source>
</evidence>